<feature type="region of interest" description="Disordered" evidence="9">
    <location>
        <begin position="236"/>
        <end position="262"/>
    </location>
</feature>
<dbReference type="Pfam" id="PF21041">
    <property type="entry name" value="XMAP215_CLASP_TOG"/>
    <property type="match status" value="2"/>
</dbReference>
<feature type="compositionally biased region" description="Basic and acidic residues" evidence="9">
    <location>
        <begin position="1464"/>
        <end position="1475"/>
    </location>
</feature>
<accession>W6UCN9</accession>
<evidence type="ECO:0000313" key="11">
    <source>
        <dbReference type="EMBL" id="EUB58481.1"/>
    </source>
</evidence>
<protein>
    <submittedName>
        <fullName evidence="11">Cytoskeleton-associated protein 5</fullName>
    </submittedName>
</protein>
<dbReference type="InterPro" id="IPR045110">
    <property type="entry name" value="XMAP215"/>
</dbReference>
<evidence type="ECO:0000256" key="2">
    <source>
        <dbReference type="ARBA" id="ARBA00022490"/>
    </source>
</evidence>
<feature type="region of interest" description="Disordered" evidence="9">
    <location>
        <begin position="827"/>
        <end position="858"/>
    </location>
</feature>
<dbReference type="FunFam" id="1.25.10.10:FF:000050">
    <property type="entry name" value="Cytoskeleton-associated protein 5 isoform X1"/>
    <property type="match status" value="1"/>
</dbReference>
<evidence type="ECO:0000256" key="8">
    <source>
        <dbReference type="ARBA" id="ARBA00025722"/>
    </source>
</evidence>
<keyword evidence="7" id="KW-0131">Cell cycle</keyword>
<dbReference type="Pfam" id="PF12348">
    <property type="entry name" value="CLASP_N"/>
    <property type="match status" value="1"/>
</dbReference>
<dbReference type="STRING" id="6210.W6UCN9"/>
<dbReference type="InterPro" id="IPR016024">
    <property type="entry name" value="ARM-type_fold"/>
</dbReference>
<comment type="similarity">
    <text evidence="8">Belongs to the TOG/XMAP215 family.</text>
</comment>
<dbReference type="SMART" id="SM01349">
    <property type="entry name" value="TOG"/>
    <property type="match status" value="5"/>
</dbReference>
<keyword evidence="6" id="KW-0206">Cytoskeleton</keyword>
<dbReference type="OMA" id="NWKERKE"/>
<keyword evidence="3" id="KW-0132">Cell division</keyword>
<feature type="compositionally biased region" description="Basic and acidic residues" evidence="9">
    <location>
        <begin position="841"/>
        <end position="858"/>
    </location>
</feature>
<keyword evidence="5" id="KW-0498">Mitosis</keyword>
<keyword evidence="4" id="KW-0677">Repeat</keyword>
<evidence type="ECO:0000256" key="5">
    <source>
        <dbReference type="ARBA" id="ARBA00022776"/>
    </source>
</evidence>
<name>W6UCN9_ECHGR</name>
<dbReference type="Proteomes" id="UP000019149">
    <property type="component" value="Unassembled WGS sequence"/>
</dbReference>
<dbReference type="FunFam" id="1.25.10.10:FF:000063">
    <property type="entry name" value="Putative cytoskeleton-associated protein 5"/>
    <property type="match status" value="1"/>
</dbReference>
<evidence type="ECO:0000256" key="1">
    <source>
        <dbReference type="ARBA" id="ARBA00004300"/>
    </source>
</evidence>
<dbReference type="OrthoDB" id="205662at2759"/>
<gene>
    <name evidence="11" type="ORF">EGR_06662</name>
</gene>
<sequence>MSDDSEWVKLSTIDKIEHKAIFFLSQWKARMAGYDEAIKLFQTQSSEKSYVFGDYVGLLKKMVTDSNAFAQEKALDVVLAFVENAAIAPRAAPDVCAGIVSKCMNASRPKTKERGAEILLYYIELEKTDVVLEEVIKGLSVKQPKVVVGCLQTLRTALSLFGPKIISIKLMLKDTLRLLEDRDPNIRNESKELVVEMFRWVGAPIKIQLSSLKPVQLTELENEFAKCSGQKPVPTRYLKSQKPKDLPQQNNNAAATENPAFNDGEDVVDAELDSYELADPINILSKLPSDFFEQIEAKKWQDRKEALSLVENLSDTIRLAPGDYGELMKALIKVIAKDTNAILVGQCAKIVTQIANGLRKDFQPYSSETIKVCLEKFKEKKPTILSAIRSAADSALKVTTLDAVQEDVIAATSNKVPSVRAETCLYVGRAFANMTVTTLNKKLLKTFIGPLIKCSTDTTMEVREASFSALGTAMFVVTEKNIMPFLADIDSIRLSRIKEFYEKAVEERKEAGTTGGGGGGSGVVGTSKPQFKVVKGKPASAATAVATAKLTTTAAGGAKSKPLAGGNDLPKEQLIADDSIEPQLTEFFGEALLTELASAMWKERLAAMEVTQAKILAADSSLSCQLVCRLMMRKPGLKDNNFQVISFILLSGTFSVLRMKVEVITEILLARKPVSEVLVDLLLPELIEKVGDSKVGETVKQAFTALAEATTFEIVGTQVLNAAFHQKSPKNQIEALNWLSSAIKEFGFKLNAKQTVDFLKTGLSATNMYVRQSCIHLSGVLYMYMGATLRTLLADEKPAIIALMEEEWAKLSDSKPPAPTRGLRVVKKSSAPASGGADGQAEARAELEASPEHEELVDRTNISKNWKERKEGLSQIEELLKGNPLIAGGYEMQEPLTVIAKVCTDVNKILGKTTLGLMEAFAKAFSKADARKLVKCVEPSILACFGDSKPVVREAAVAALSAWKERCGFIPMTENDMLSEALRAENPFLRAELLGWLTTAMAGLQLSGKAANASGLAPDFGLNLALAVYAVCEERNPDARQRAHKILPILIRSLGYDVMQKALKRLKATSMDAVTPLLEKAREQVTAEDAANPPPEAPKAIRGGGGKKEALSQPSTSEEVVPEPVTLSDNATMPDVDEETSMASTVKPAGKKVTTKKPAMTSKRAAALEQAEEAAAVIPLQVNKLRETRMLDEKKRRLLKWDFDTPSKDHTQQLNTLFLAAGASPDLHACLFHTDFKQHIKAVDTLTRLLDGAWSAVDGEAATRANLDLVLRWMTLRFFETSPAFLSRGLEYILKVFSRMSDAGQHLTEYEASAFLPYLVMKVGDSKENIRKDVRAIFRVTTSIYPPEKLYVYLVGGLKSKVNKARQECLEEIGSMIEHFGLNVCQPSPAASLKVLAAQISDRDSGVRTAALNALVCAYAIVDEPLWKMLGQLPEKERSMLEERIKRTGRHATAVSTSTSSKRSASERPVNRRDTQAYASAVVAQQSQQQQQPYGAGGPQSLHAIAYARAQHILSGLGDLNPELPPALPNLLQFDRDINELFKPIEIPELKTRDKQTVLNCLLRTSPDAASAITMVVTQISSNDLNVCCYALSQIDTLLQSDKWQLLVGHINQIITLITIQLRQTNSRFFDDPTIPESHLSTVLRCLLVTTESIFKRPLLAREASRESLKEFLFASLHLMVHEKTSELPEGSGIVRAINAITLRVILEANSTRVLGLVIHEPHASGIAFIRLLHESVSGSHFNNRFTQVVLRSLWKITKALPNTANNYSLDLVLLDCHNFLKAFPSSSWKARKSDLPLRTIKTMLHSFCSIRGPAILKFVDLIPNKEESELESYMKRTLKSLANANGGKLPPALQTSQKQLASSPKSAVISPETHAKLTSLFANILASKDESYIEELYDITAAYPDLDLQPFLVDSTPFFQTYVRQALYNVGLRRAHANSKQTTNGNLNGVNDKQPPLCAEELAHRPVNPKLFMDRLATLRKELGLESGASDDNSQDVDAEGRLSSGTYGIGNTVMETTAQDGAPGRGEGGPNAPITSRPGDHPAAGGGISQNELMDIRRRLEMIKNAQTRGEGGPSKRAGASTQK</sequence>
<evidence type="ECO:0000256" key="3">
    <source>
        <dbReference type="ARBA" id="ARBA00022618"/>
    </source>
</evidence>
<dbReference type="InterPro" id="IPR011989">
    <property type="entry name" value="ARM-like"/>
</dbReference>
<dbReference type="GeneID" id="36342377"/>
<feature type="region of interest" description="Disordered" evidence="9">
    <location>
        <begin position="1085"/>
        <end position="1158"/>
    </location>
</feature>
<dbReference type="RefSeq" id="XP_024349677.1">
    <property type="nucleotide sequence ID" value="XM_024495911.1"/>
</dbReference>
<keyword evidence="12" id="KW-1185">Reference proteome</keyword>
<dbReference type="EMBL" id="APAU02000061">
    <property type="protein sequence ID" value="EUB58481.1"/>
    <property type="molecule type" value="Genomic_DNA"/>
</dbReference>
<evidence type="ECO:0000256" key="9">
    <source>
        <dbReference type="SAM" id="MobiDB-lite"/>
    </source>
</evidence>
<feature type="domain" description="TOG" evidence="10">
    <location>
        <begin position="578"/>
        <end position="817"/>
    </location>
</feature>
<evidence type="ECO:0000259" key="10">
    <source>
        <dbReference type="SMART" id="SM01349"/>
    </source>
</evidence>
<feature type="compositionally biased region" description="Low complexity" evidence="9">
    <location>
        <begin position="1452"/>
        <end position="1463"/>
    </location>
</feature>
<dbReference type="GO" id="GO:0005813">
    <property type="term" value="C:centrosome"/>
    <property type="evidence" value="ECO:0007669"/>
    <property type="project" value="UniProtKB-SubCell"/>
</dbReference>
<dbReference type="GO" id="GO:0046785">
    <property type="term" value="P:microtubule polymerization"/>
    <property type="evidence" value="ECO:0007669"/>
    <property type="project" value="InterPro"/>
</dbReference>
<feature type="domain" description="TOG" evidence="10">
    <location>
        <begin position="9"/>
        <end position="233"/>
    </location>
</feature>
<dbReference type="Gene3D" id="1.25.10.10">
    <property type="entry name" value="Leucine-rich Repeat Variant"/>
    <property type="match status" value="5"/>
</dbReference>
<evidence type="ECO:0000256" key="6">
    <source>
        <dbReference type="ARBA" id="ARBA00023212"/>
    </source>
</evidence>
<proteinExistence type="inferred from homology"/>
<dbReference type="GO" id="GO:0007051">
    <property type="term" value="P:spindle organization"/>
    <property type="evidence" value="ECO:0007669"/>
    <property type="project" value="InterPro"/>
</dbReference>
<evidence type="ECO:0000256" key="7">
    <source>
        <dbReference type="ARBA" id="ARBA00023306"/>
    </source>
</evidence>
<organism evidence="11 12">
    <name type="scientific">Echinococcus granulosus</name>
    <name type="common">Hydatid tapeworm</name>
    <dbReference type="NCBI Taxonomy" id="6210"/>
    <lineage>
        <taxon>Eukaryota</taxon>
        <taxon>Metazoa</taxon>
        <taxon>Spiralia</taxon>
        <taxon>Lophotrochozoa</taxon>
        <taxon>Platyhelminthes</taxon>
        <taxon>Cestoda</taxon>
        <taxon>Eucestoda</taxon>
        <taxon>Cyclophyllidea</taxon>
        <taxon>Taeniidae</taxon>
        <taxon>Echinococcus</taxon>
        <taxon>Echinococcus granulosus group</taxon>
    </lineage>
</organism>
<feature type="domain" description="TOG" evidence="10">
    <location>
        <begin position="276"/>
        <end position="510"/>
    </location>
</feature>
<dbReference type="InterPro" id="IPR034085">
    <property type="entry name" value="TOG"/>
</dbReference>
<dbReference type="SUPFAM" id="SSF48371">
    <property type="entry name" value="ARM repeat"/>
    <property type="match status" value="2"/>
</dbReference>
<reference evidence="11 12" key="1">
    <citation type="journal article" date="2013" name="Nat. Genet.">
        <title>The genome of the hydatid tapeworm Echinococcus granulosus.</title>
        <authorList>
            <person name="Zheng H."/>
            <person name="Zhang W."/>
            <person name="Zhang L."/>
            <person name="Zhang Z."/>
            <person name="Li J."/>
            <person name="Lu G."/>
            <person name="Zhu Y."/>
            <person name="Wang Y."/>
            <person name="Huang Y."/>
            <person name="Liu J."/>
            <person name="Kang H."/>
            <person name="Chen J."/>
            <person name="Wang L."/>
            <person name="Chen A."/>
            <person name="Yu S."/>
            <person name="Gao Z."/>
            <person name="Jin L."/>
            <person name="Gu W."/>
            <person name="Wang Z."/>
            <person name="Zhao L."/>
            <person name="Shi B."/>
            <person name="Wen H."/>
            <person name="Lin R."/>
            <person name="Jones M.K."/>
            <person name="Brejova B."/>
            <person name="Vinar T."/>
            <person name="Zhao G."/>
            <person name="McManus D.P."/>
            <person name="Chen Z."/>
            <person name="Zhou Y."/>
            <person name="Wang S."/>
        </authorList>
    </citation>
    <scope>NUCLEOTIDE SEQUENCE [LARGE SCALE GENOMIC DNA]</scope>
</reference>
<keyword evidence="2" id="KW-0963">Cytoplasm</keyword>
<feature type="region of interest" description="Disordered" evidence="9">
    <location>
        <begin position="1447"/>
        <end position="1497"/>
    </location>
</feature>
<dbReference type="KEGG" id="egl:EGR_06662"/>
<dbReference type="InterPro" id="IPR048491">
    <property type="entry name" value="XMAP215_CLASP_TOG"/>
</dbReference>
<feature type="domain" description="TOG" evidence="10">
    <location>
        <begin position="842"/>
        <end position="1087"/>
    </location>
</feature>
<dbReference type="GO" id="GO:0051301">
    <property type="term" value="P:cell division"/>
    <property type="evidence" value="ECO:0007669"/>
    <property type="project" value="UniProtKB-KW"/>
</dbReference>
<feature type="domain" description="TOG" evidence="10">
    <location>
        <begin position="1209"/>
        <end position="1454"/>
    </location>
</feature>
<comment type="subcellular location">
    <subcellularLocation>
        <location evidence="1">Cytoplasm</location>
        <location evidence="1">Cytoskeleton</location>
        <location evidence="1">Microtubule organizing center</location>
        <location evidence="1">Centrosome</location>
    </subcellularLocation>
</comment>
<feature type="compositionally biased region" description="Low complexity" evidence="9">
    <location>
        <begin position="1476"/>
        <end position="1494"/>
    </location>
</feature>
<evidence type="ECO:0000256" key="4">
    <source>
        <dbReference type="ARBA" id="ARBA00022737"/>
    </source>
</evidence>
<dbReference type="Pfam" id="PF21040">
    <property type="entry name" value="CEP104-like_TOG"/>
    <property type="match status" value="1"/>
</dbReference>
<feature type="region of interest" description="Disordered" evidence="9">
    <location>
        <begin position="1987"/>
        <end position="2086"/>
    </location>
</feature>
<dbReference type="PANTHER" id="PTHR12609">
    <property type="entry name" value="MICROTUBULE ASSOCIATED PROTEIN XMAP215"/>
    <property type="match status" value="1"/>
</dbReference>
<evidence type="ECO:0000313" key="12">
    <source>
        <dbReference type="Proteomes" id="UP000019149"/>
    </source>
</evidence>
<dbReference type="GO" id="GO:0051010">
    <property type="term" value="F:microtubule plus-end binding"/>
    <property type="evidence" value="ECO:0007669"/>
    <property type="project" value="InterPro"/>
</dbReference>
<dbReference type="GO" id="GO:0030951">
    <property type="term" value="P:establishment or maintenance of microtubule cytoskeleton polarity"/>
    <property type="evidence" value="ECO:0007669"/>
    <property type="project" value="InterPro"/>
</dbReference>
<dbReference type="InterPro" id="IPR024395">
    <property type="entry name" value="CLASP_N_dom"/>
</dbReference>
<dbReference type="FunFam" id="1.25.10.10:FF:000019">
    <property type="entry name" value="Cytoskeleton-associated protein 5"/>
    <property type="match status" value="1"/>
</dbReference>
<comment type="caution">
    <text evidence="11">The sequence shown here is derived from an EMBL/GenBank/DDBJ whole genome shotgun (WGS) entry which is preliminary data.</text>
</comment>
<dbReference type="CTD" id="36342377"/>
<dbReference type="GO" id="GO:0061863">
    <property type="term" value="F:microtubule plus end polymerase"/>
    <property type="evidence" value="ECO:0007669"/>
    <property type="project" value="InterPro"/>
</dbReference>